<dbReference type="AlphaFoldDB" id="A0A261SH89"/>
<evidence type="ECO:0000313" key="3">
    <source>
        <dbReference type="EMBL" id="OZI58139.1"/>
    </source>
</evidence>
<keyword evidence="1" id="KW-1133">Transmembrane helix</keyword>
<comment type="caution">
    <text evidence="2">The sequence shown here is derived from an EMBL/GenBank/DDBJ whole genome shotgun (WGS) entry which is preliminary data.</text>
</comment>
<organism evidence="2 5">
    <name type="scientific">Bordetella genomosp. 1</name>
    <dbReference type="NCBI Taxonomy" id="1395607"/>
    <lineage>
        <taxon>Bacteria</taxon>
        <taxon>Pseudomonadati</taxon>
        <taxon>Pseudomonadota</taxon>
        <taxon>Betaproteobacteria</taxon>
        <taxon>Burkholderiales</taxon>
        <taxon>Alcaligenaceae</taxon>
        <taxon>Bordetella</taxon>
    </lineage>
</organism>
<reference evidence="3 4" key="2">
    <citation type="submission" date="2017-05" db="EMBL/GenBank/DDBJ databases">
        <title>Complete and WGS of Bordetella genogroups.</title>
        <authorList>
            <person name="Spilker T."/>
            <person name="Lipuma J."/>
        </authorList>
    </citation>
    <scope>NUCLEOTIDE SEQUENCE [LARGE SCALE GENOMIC DNA]</scope>
    <source>
        <strain evidence="3 4">AU9795</strain>
    </source>
</reference>
<evidence type="ECO:0000313" key="5">
    <source>
        <dbReference type="Proteomes" id="UP000217005"/>
    </source>
</evidence>
<dbReference type="RefSeq" id="WP_094827593.1">
    <property type="nucleotide sequence ID" value="NZ_NEVL01000003.1"/>
</dbReference>
<dbReference type="EMBL" id="NEVL01000003">
    <property type="protein sequence ID" value="OZI36789.1"/>
    <property type="molecule type" value="Genomic_DNA"/>
</dbReference>
<evidence type="ECO:0000313" key="4">
    <source>
        <dbReference type="Proteomes" id="UP000216354"/>
    </source>
</evidence>
<dbReference type="EMBL" id="NEVR01000005">
    <property type="protein sequence ID" value="OZI58139.1"/>
    <property type="molecule type" value="Genomic_DNA"/>
</dbReference>
<gene>
    <name evidence="3" type="ORF">CAL27_21900</name>
    <name evidence="2" type="ORF">CEG14_16510</name>
</gene>
<keyword evidence="1" id="KW-0812">Transmembrane</keyword>
<keyword evidence="1" id="KW-0472">Membrane</keyword>
<feature type="transmembrane region" description="Helical" evidence="1">
    <location>
        <begin position="45"/>
        <end position="69"/>
    </location>
</feature>
<protein>
    <submittedName>
        <fullName evidence="2">Uncharacterized protein</fullName>
    </submittedName>
</protein>
<evidence type="ECO:0000313" key="2">
    <source>
        <dbReference type="EMBL" id="OZI36789.1"/>
    </source>
</evidence>
<keyword evidence="4" id="KW-1185">Reference proteome</keyword>
<dbReference type="Proteomes" id="UP000216354">
    <property type="component" value="Unassembled WGS sequence"/>
</dbReference>
<sequence length="80" mass="8769">MRARTLMWILWPAFMAAAAGSALVFALVDPLDVAVLGRAVTGRMGFYSVFFLVSWAITTGACALTAWLLPAREPDEEYED</sequence>
<dbReference type="Proteomes" id="UP000217005">
    <property type="component" value="Unassembled WGS sequence"/>
</dbReference>
<reference evidence="2 5" key="1">
    <citation type="submission" date="2017-05" db="EMBL/GenBank/DDBJ databases">
        <title>Complete and WGS of Bordetella genogroups.</title>
        <authorList>
            <person name="Spilker T."/>
            <person name="LiPuma J."/>
        </authorList>
    </citation>
    <scope>NUCLEOTIDE SEQUENCE [LARGE SCALE GENOMIC DNA]</scope>
    <source>
        <strain evidence="2 5">AU17610</strain>
    </source>
</reference>
<proteinExistence type="predicted"/>
<evidence type="ECO:0000256" key="1">
    <source>
        <dbReference type="SAM" id="Phobius"/>
    </source>
</evidence>
<name>A0A261SH89_9BORD</name>
<dbReference type="OrthoDB" id="6197657at2"/>
<accession>A0A261SH89</accession>